<gene>
    <name evidence="2" type="ORF">QMA01_18010</name>
</gene>
<dbReference type="Proteomes" id="UP001225873">
    <property type="component" value="Unassembled WGS sequence"/>
</dbReference>
<comment type="caution">
    <text evidence="2">The sequence shown here is derived from an EMBL/GenBank/DDBJ whole genome shotgun (WGS) entry which is preliminary data.</text>
</comment>
<keyword evidence="1" id="KW-0812">Transmembrane</keyword>
<proteinExistence type="predicted"/>
<evidence type="ECO:0000313" key="3">
    <source>
        <dbReference type="Proteomes" id="UP001225873"/>
    </source>
</evidence>
<keyword evidence="1" id="KW-1133">Transmembrane helix</keyword>
<feature type="transmembrane region" description="Helical" evidence="1">
    <location>
        <begin position="21"/>
        <end position="40"/>
    </location>
</feature>
<accession>A0ABT7ZPS5</accession>
<dbReference type="EMBL" id="JASDCQ010000014">
    <property type="protein sequence ID" value="MDN3429194.1"/>
    <property type="molecule type" value="Genomic_DNA"/>
</dbReference>
<protein>
    <submittedName>
        <fullName evidence="2">Uncharacterized protein</fullName>
    </submittedName>
</protein>
<keyword evidence="3" id="KW-1185">Reference proteome</keyword>
<feature type="non-terminal residue" evidence="2">
    <location>
        <position position="1"/>
    </location>
</feature>
<reference evidence="2 3" key="1">
    <citation type="submission" date="2023-03" db="EMBL/GenBank/DDBJ databases">
        <authorList>
            <person name="Uniacke-Lowe S."/>
            <person name="Ross P."/>
            <person name="Hill C."/>
        </authorList>
    </citation>
    <scope>NUCLEOTIDE SEQUENCE [LARGE SCALE GENOMIC DNA]</scope>
    <source>
        <strain evidence="2 3">APC 4016</strain>
    </source>
</reference>
<keyword evidence="1" id="KW-0472">Membrane</keyword>
<name>A0ABT7ZPS5_9BACL</name>
<sequence>DSIDFREKNEQTDFTKKKDTFKTLILLGSSFLGGALFSFGRNALSSSLHTFFLEINLFSNQQKGAVNYVDALHLDFPAVCWRHIFH</sequence>
<dbReference type="RefSeq" id="WP_290215611.1">
    <property type="nucleotide sequence ID" value="NZ_JASDCQ010000014.1"/>
</dbReference>
<evidence type="ECO:0000313" key="2">
    <source>
        <dbReference type="EMBL" id="MDN3429194.1"/>
    </source>
</evidence>
<evidence type="ECO:0000256" key="1">
    <source>
        <dbReference type="SAM" id="Phobius"/>
    </source>
</evidence>
<organism evidence="2 3">
    <name type="scientific">Planococcus notacanthi</name>
    <dbReference type="NCBI Taxonomy" id="3035188"/>
    <lineage>
        <taxon>Bacteria</taxon>
        <taxon>Bacillati</taxon>
        <taxon>Bacillota</taxon>
        <taxon>Bacilli</taxon>
        <taxon>Bacillales</taxon>
        <taxon>Caryophanaceae</taxon>
        <taxon>Planococcus</taxon>
    </lineage>
</organism>